<dbReference type="InterPro" id="IPR000160">
    <property type="entry name" value="GGDEF_dom"/>
</dbReference>
<feature type="domain" description="GGDEF" evidence="2">
    <location>
        <begin position="365"/>
        <end position="504"/>
    </location>
</feature>
<comment type="caution">
    <text evidence="3">The sequence shown here is derived from an EMBL/GenBank/DDBJ whole genome shotgun (WGS) entry which is preliminary data.</text>
</comment>
<dbReference type="InterPro" id="IPR019734">
    <property type="entry name" value="TPR_rpt"/>
</dbReference>
<dbReference type="Gene3D" id="3.30.70.270">
    <property type="match status" value="1"/>
</dbReference>
<dbReference type="Pfam" id="PF13181">
    <property type="entry name" value="TPR_8"/>
    <property type="match status" value="1"/>
</dbReference>
<dbReference type="CDD" id="cd01949">
    <property type="entry name" value="GGDEF"/>
    <property type="match status" value="1"/>
</dbReference>
<sequence length="505" mass="57503">MHDIYSELKAILRNEYVDIDITKRKLEALREKTRTAGSQFEHFRLACLNNLNNNHAIAIDHANRALKIVETEKDVFLSEQIHTLLGFIAYNRGNYEKAVEHYLAVLKCVQSPRVINNIGSIFSDMGDMHEAYRYYKQAEEAFDDPLNFRLLAIIYSNIAECETAFGHYDAAKHYLELSQAQISTFTKKEGTAYIFNAFGNLAYVQEDYDTAIKYYEMGERYAENEAILVYYRDFILNHARTLLAKGDLDGAKSRIERLFQNSTHFSFDSAIPEIQELLAKIADAKGQLELANTHYKKYIELIKNQEAANLQHRSESIKTAVKFAQLHTQLDTLNKMSRSDVLTGLSNRFALREYMNTWTEINNEHPTIIALFDVDQFKLHNDQFGHAHGDACLVEVAKIIKTNLSSDRGDIFRYGGDEFLVTLVGYDYEEAYSKLEDTRKAIEGLNTTGMIPVVENRTAISCSIGAVTAPSGSNQTFEDLFNIADRALYISKDQGRNCVTILASK</sequence>
<feature type="repeat" description="TPR" evidence="1">
    <location>
        <begin position="112"/>
        <end position="145"/>
    </location>
</feature>
<dbReference type="PANTHER" id="PTHR45138">
    <property type="entry name" value="REGULATORY COMPONENTS OF SENSORY TRANSDUCTION SYSTEM"/>
    <property type="match status" value="1"/>
</dbReference>
<dbReference type="InterPro" id="IPR043128">
    <property type="entry name" value="Rev_trsase/Diguanyl_cyclase"/>
</dbReference>
<dbReference type="EMBL" id="JADKNH010000022">
    <property type="protein sequence ID" value="MBF4695881.1"/>
    <property type="molecule type" value="Genomic_DNA"/>
</dbReference>
<dbReference type="Proteomes" id="UP000614200">
    <property type="component" value="Unassembled WGS sequence"/>
</dbReference>
<protein>
    <submittedName>
        <fullName evidence="3">Diguanylate cyclase</fullName>
    </submittedName>
</protein>
<dbReference type="PROSITE" id="PS50005">
    <property type="entry name" value="TPR"/>
    <property type="match status" value="1"/>
</dbReference>
<keyword evidence="1" id="KW-0802">TPR repeat</keyword>
<dbReference type="SMART" id="SM00267">
    <property type="entry name" value="GGDEF"/>
    <property type="match status" value="1"/>
</dbReference>
<name>A0ABS0A0Z1_9FIRM</name>
<organism evidence="3 4">
    <name type="scientific">Fusibacter ferrireducens</name>
    <dbReference type="NCBI Taxonomy" id="2785058"/>
    <lineage>
        <taxon>Bacteria</taxon>
        <taxon>Bacillati</taxon>
        <taxon>Bacillota</taxon>
        <taxon>Clostridia</taxon>
        <taxon>Eubacteriales</taxon>
        <taxon>Eubacteriales Family XII. Incertae Sedis</taxon>
        <taxon>Fusibacter</taxon>
    </lineage>
</organism>
<dbReference type="RefSeq" id="WP_194704117.1">
    <property type="nucleotide sequence ID" value="NZ_JADKNH010000022.1"/>
</dbReference>
<evidence type="ECO:0000256" key="1">
    <source>
        <dbReference type="PROSITE-ProRule" id="PRU00339"/>
    </source>
</evidence>
<accession>A0ABS0A0Z1</accession>
<dbReference type="NCBIfam" id="TIGR00254">
    <property type="entry name" value="GGDEF"/>
    <property type="match status" value="1"/>
</dbReference>
<evidence type="ECO:0000313" key="4">
    <source>
        <dbReference type="Proteomes" id="UP000614200"/>
    </source>
</evidence>
<dbReference type="InterPro" id="IPR029787">
    <property type="entry name" value="Nucleotide_cyclase"/>
</dbReference>
<dbReference type="SUPFAM" id="SSF55073">
    <property type="entry name" value="Nucleotide cyclase"/>
    <property type="match status" value="1"/>
</dbReference>
<dbReference type="Pfam" id="PF00990">
    <property type="entry name" value="GGDEF"/>
    <property type="match status" value="1"/>
</dbReference>
<keyword evidence="4" id="KW-1185">Reference proteome</keyword>
<evidence type="ECO:0000259" key="2">
    <source>
        <dbReference type="PROSITE" id="PS50887"/>
    </source>
</evidence>
<proteinExistence type="predicted"/>
<reference evidence="3 4" key="1">
    <citation type="submission" date="2020-11" db="EMBL/GenBank/DDBJ databases">
        <title>Fusibacter basophilias sp. nov.</title>
        <authorList>
            <person name="Qiu D."/>
        </authorList>
    </citation>
    <scope>NUCLEOTIDE SEQUENCE [LARGE SCALE GENOMIC DNA]</scope>
    <source>
        <strain evidence="3 4">Q10-2</strain>
    </source>
</reference>
<dbReference type="SMART" id="SM00028">
    <property type="entry name" value="TPR"/>
    <property type="match status" value="6"/>
</dbReference>
<gene>
    <name evidence="3" type="ORF">ISU02_22515</name>
</gene>
<dbReference type="PROSITE" id="PS50887">
    <property type="entry name" value="GGDEF"/>
    <property type="match status" value="1"/>
</dbReference>
<dbReference type="Gene3D" id="1.25.40.10">
    <property type="entry name" value="Tetratricopeptide repeat domain"/>
    <property type="match status" value="2"/>
</dbReference>
<dbReference type="SUPFAM" id="SSF48452">
    <property type="entry name" value="TPR-like"/>
    <property type="match status" value="1"/>
</dbReference>
<dbReference type="InterPro" id="IPR011990">
    <property type="entry name" value="TPR-like_helical_dom_sf"/>
</dbReference>
<dbReference type="InterPro" id="IPR050469">
    <property type="entry name" value="Diguanylate_Cyclase"/>
</dbReference>
<evidence type="ECO:0000313" key="3">
    <source>
        <dbReference type="EMBL" id="MBF4695881.1"/>
    </source>
</evidence>
<dbReference type="PANTHER" id="PTHR45138:SF9">
    <property type="entry name" value="DIGUANYLATE CYCLASE DGCM-RELATED"/>
    <property type="match status" value="1"/>
</dbReference>